<comment type="caution">
    <text evidence="1">The sequence shown here is derived from an EMBL/GenBank/DDBJ whole genome shotgun (WGS) entry which is preliminary data.</text>
</comment>
<evidence type="ECO:0000313" key="2">
    <source>
        <dbReference type="Proteomes" id="UP000015344"/>
    </source>
</evidence>
<accession>S9SR96</accession>
<dbReference type="PATRIC" id="fig|1117108.3.peg.2817"/>
<dbReference type="RefSeq" id="WP_021260052.1">
    <property type="nucleotide sequence ID" value="NZ_ATMT01000053.1"/>
</dbReference>
<protein>
    <recommendedName>
        <fullName evidence="3">Phage minor capsid protein</fullName>
    </recommendedName>
</protein>
<sequence>MSEHKSPYDIGRIFTEMTLNLIASLKRNLSRHKREEEKVGFKFDQWQLVKLQNIKEYRKANKQITDQAFKEADKLVDEVLRDSFNTGEQNVEQAIKKTVSGEISLPEDFKPPKPVAPEAMNPVKPSPSHIPQSKPVLPKAPPETEFFKMNEKKLTALQDSVKGDLKKAQHGVLRQMDDVYRQVIYKAEMHMTAGAKSLNQAIDMATKEFLEKGIDCITYSNGRRVTITAYAEMALRTASQRATFLGEGKKRNEWGIYTVIMSAHSNCSEPCLPYQGTVMIDDVYTSIGKEQALQLAKETGYVLLSEAMKNNAFHPYCRHTLATYIPGITQKPAPVDEKMAKLNYQTEQRQRYMERQIRRYKRLREGSLDEDNRKKYSAKVQEWTNHLKQHLEDNPQLRRDRYREQI</sequence>
<name>S9SR96_PAEAL</name>
<gene>
    <name evidence="1" type="ORF">PAALTS15_13577</name>
</gene>
<dbReference type="Pfam" id="PF06152">
    <property type="entry name" value="Phage_min_cap2"/>
    <property type="match status" value="1"/>
</dbReference>
<reference evidence="1 2" key="1">
    <citation type="submission" date="2013-05" db="EMBL/GenBank/DDBJ databases">
        <authorList>
            <person name="Strain E.A."/>
            <person name="Brown E."/>
            <person name="Allard M.W."/>
            <person name="Luo Y.L."/>
        </authorList>
    </citation>
    <scope>NUCLEOTIDE SEQUENCE [LARGE SCALE GENOMIC DNA]</scope>
    <source>
        <strain evidence="1 2">TS-15</strain>
    </source>
</reference>
<dbReference type="EMBL" id="ATMT01000053">
    <property type="protein sequence ID" value="EPY06638.1"/>
    <property type="molecule type" value="Genomic_DNA"/>
</dbReference>
<dbReference type="eggNOG" id="COG2369">
    <property type="taxonomic scope" value="Bacteria"/>
</dbReference>
<evidence type="ECO:0000313" key="1">
    <source>
        <dbReference type="EMBL" id="EPY06638.1"/>
    </source>
</evidence>
<proteinExistence type="predicted"/>
<organism evidence="1 2">
    <name type="scientific">Paenibacillus alvei TS-15</name>
    <dbReference type="NCBI Taxonomy" id="1117108"/>
    <lineage>
        <taxon>Bacteria</taxon>
        <taxon>Bacillati</taxon>
        <taxon>Bacillota</taxon>
        <taxon>Bacilli</taxon>
        <taxon>Bacillales</taxon>
        <taxon>Paenibacillaceae</taxon>
        <taxon>Paenibacillus</taxon>
    </lineage>
</organism>
<dbReference type="InterPro" id="IPR009319">
    <property type="entry name" value="Phage_A118_VSP1"/>
</dbReference>
<dbReference type="Proteomes" id="UP000015344">
    <property type="component" value="Unassembled WGS sequence"/>
</dbReference>
<evidence type="ECO:0008006" key="3">
    <source>
        <dbReference type="Google" id="ProtNLM"/>
    </source>
</evidence>
<dbReference type="GO" id="GO:0005198">
    <property type="term" value="F:structural molecule activity"/>
    <property type="evidence" value="ECO:0007669"/>
    <property type="project" value="InterPro"/>
</dbReference>
<dbReference type="AlphaFoldDB" id="S9SR96"/>